<sequence>MGAALPLLRAMTPGHSAFTAALPLSPPDSEGTGGPTIATPSRWSRNTSPPFWQNCYKRLTPTIRRQRANPGVTSASSFPCVMDTFSTDIDADAVQAGSAAAGATRVDRIAQALIECIRGGQLPVGSRLPSVRALARQAGVSIQTALRAYDKLVARGYLEARRGSGFYVRYRRPPAPSPSWLQPGTTEQDWRGLLYPEVPYERRIGCGTLPEAWLDRPALASAIRAIGAGSIPALAGYADVRGYLPLRQQLQLKLREYGVEADPGQIVSCAGAVDALHLFIWSHLHPGSWVLVEDPAPSVHLQRLLANGLEFAWIPRHADGPDIDALREACVRHRPKAFFCSSLVHNPTGDSLSPSKAFQLLQLAEEFDLTVVDDCAYADLLPSSTLARQLPLAALDQLRRVVHVGSFSKTLGAGLRAGFLAARPECADRIALFKSAGAISNPVIGERLVHHLLSQGKYRHHCERLQSRLYDKRQRLLVQLAERGFVPERASAGMYLWLSLGAGVDARSIAEALDRRGHIAAPARGFFSHSPRYASYMRINVAVACDNPVLDLLAEEVASARRSGARPRR</sequence>
<keyword evidence="2" id="KW-0663">Pyridoxal phosphate</keyword>
<dbReference type="GO" id="GO:0030170">
    <property type="term" value="F:pyridoxal phosphate binding"/>
    <property type="evidence" value="ECO:0007669"/>
    <property type="project" value="InterPro"/>
</dbReference>
<dbReference type="InterPro" id="IPR015424">
    <property type="entry name" value="PyrdxlP-dep_Trfase"/>
</dbReference>
<dbReference type="Pfam" id="PF00155">
    <property type="entry name" value="Aminotran_1_2"/>
    <property type="match status" value="1"/>
</dbReference>
<keyword evidence="5" id="KW-0804">Transcription</keyword>
<dbReference type="CDD" id="cd07377">
    <property type="entry name" value="WHTH_GntR"/>
    <property type="match status" value="1"/>
</dbReference>
<feature type="region of interest" description="Disordered" evidence="6">
    <location>
        <begin position="22"/>
        <end position="44"/>
    </location>
</feature>
<evidence type="ECO:0000256" key="4">
    <source>
        <dbReference type="ARBA" id="ARBA00023125"/>
    </source>
</evidence>
<dbReference type="Proteomes" id="UP000239898">
    <property type="component" value="Unassembled WGS sequence"/>
</dbReference>
<evidence type="ECO:0000259" key="7">
    <source>
        <dbReference type="PROSITE" id="PS50949"/>
    </source>
</evidence>
<dbReference type="PROSITE" id="PS50949">
    <property type="entry name" value="HTH_GNTR"/>
    <property type="match status" value="1"/>
</dbReference>
<evidence type="ECO:0000313" key="8">
    <source>
        <dbReference type="EMBL" id="PPT87754.1"/>
    </source>
</evidence>
<dbReference type="GO" id="GO:0003700">
    <property type="term" value="F:DNA-binding transcription factor activity"/>
    <property type="evidence" value="ECO:0007669"/>
    <property type="project" value="InterPro"/>
</dbReference>
<keyword evidence="9" id="KW-1185">Reference proteome</keyword>
<protein>
    <recommendedName>
        <fullName evidence="7">HTH gntR-type domain-containing protein</fullName>
    </recommendedName>
</protein>
<dbReference type="Gene3D" id="3.40.640.10">
    <property type="entry name" value="Type I PLP-dependent aspartate aminotransferase-like (Major domain)"/>
    <property type="match status" value="1"/>
</dbReference>
<dbReference type="InterPro" id="IPR036390">
    <property type="entry name" value="WH_DNA-bd_sf"/>
</dbReference>
<dbReference type="Pfam" id="PF00392">
    <property type="entry name" value="GntR"/>
    <property type="match status" value="1"/>
</dbReference>
<dbReference type="InterPro" id="IPR015421">
    <property type="entry name" value="PyrdxlP-dep_Trfase_major"/>
</dbReference>
<dbReference type="PANTHER" id="PTHR46577">
    <property type="entry name" value="HTH-TYPE TRANSCRIPTIONAL REGULATORY PROTEIN GABR"/>
    <property type="match status" value="1"/>
</dbReference>
<comment type="caution">
    <text evidence="8">The sequence shown here is derived from an EMBL/GenBank/DDBJ whole genome shotgun (WGS) entry which is preliminary data.</text>
</comment>
<dbReference type="PANTHER" id="PTHR46577:SF2">
    <property type="entry name" value="TRANSCRIPTIONAL REGULATORY PROTEIN"/>
    <property type="match status" value="1"/>
</dbReference>
<gene>
    <name evidence="8" type="ORF">XthCFBP4691_15165</name>
</gene>
<dbReference type="AlphaFoldDB" id="A0A2S6ZCF2"/>
<evidence type="ECO:0000256" key="3">
    <source>
        <dbReference type="ARBA" id="ARBA00023015"/>
    </source>
</evidence>
<dbReference type="SUPFAM" id="SSF53383">
    <property type="entry name" value="PLP-dependent transferases"/>
    <property type="match status" value="1"/>
</dbReference>
<dbReference type="EMBL" id="MIGX01000088">
    <property type="protein sequence ID" value="PPT87754.1"/>
    <property type="molecule type" value="Genomic_DNA"/>
</dbReference>
<evidence type="ECO:0000313" key="9">
    <source>
        <dbReference type="Proteomes" id="UP000239898"/>
    </source>
</evidence>
<dbReference type="Gene3D" id="1.10.10.10">
    <property type="entry name" value="Winged helix-like DNA-binding domain superfamily/Winged helix DNA-binding domain"/>
    <property type="match status" value="1"/>
</dbReference>
<keyword evidence="3" id="KW-0805">Transcription regulation</keyword>
<comment type="similarity">
    <text evidence="1">In the C-terminal section; belongs to the class-I pyridoxal-phosphate-dependent aminotransferase family.</text>
</comment>
<proteinExistence type="inferred from homology"/>
<evidence type="ECO:0000256" key="2">
    <source>
        <dbReference type="ARBA" id="ARBA00022898"/>
    </source>
</evidence>
<feature type="domain" description="HTH gntR-type" evidence="7">
    <location>
        <begin position="103"/>
        <end position="171"/>
    </location>
</feature>
<dbReference type="InterPro" id="IPR004839">
    <property type="entry name" value="Aminotransferase_I/II_large"/>
</dbReference>
<accession>A0A2S6ZCF2</accession>
<organism evidence="8 9">
    <name type="scientific">Xanthomonas theicola</name>
    <dbReference type="NCBI Taxonomy" id="56464"/>
    <lineage>
        <taxon>Bacteria</taxon>
        <taxon>Pseudomonadati</taxon>
        <taxon>Pseudomonadota</taxon>
        <taxon>Gammaproteobacteria</taxon>
        <taxon>Lysobacterales</taxon>
        <taxon>Lysobacteraceae</taxon>
        <taxon>Xanthomonas</taxon>
    </lineage>
</organism>
<evidence type="ECO:0000256" key="5">
    <source>
        <dbReference type="ARBA" id="ARBA00023163"/>
    </source>
</evidence>
<dbReference type="CDD" id="cd00609">
    <property type="entry name" value="AAT_like"/>
    <property type="match status" value="1"/>
</dbReference>
<dbReference type="GO" id="GO:0003677">
    <property type="term" value="F:DNA binding"/>
    <property type="evidence" value="ECO:0007669"/>
    <property type="project" value="UniProtKB-KW"/>
</dbReference>
<dbReference type="SUPFAM" id="SSF46785">
    <property type="entry name" value="Winged helix' DNA-binding domain"/>
    <property type="match status" value="1"/>
</dbReference>
<dbReference type="InterPro" id="IPR015422">
    <property type="entry name" value="PyrdxlP-dep_Trfase_small"/>
</dbReference>
<evidence type="ECO:0000256" key="1">
    <source>
        <dbReference type="ARBA" id="ARBA00005384"/>
    </source>
</evidence>
<dbReference type="Gene3D" id="3.90.1150.10">
    <property type="entry name" value="Aspartate Aminotransferase, domain 1"/>
    <property type="match status" value="1"/>
</dbReference>
<dbReference type="InterPro" id="IPR000524">
    <property type="entry name" value="Tscrpt_reg_HTH_GntR"/>
</dbReference>
<dbReference type="SMART" id="SM00345">
    <property type="entry name" value="HTH_GNTR"/>
    <property type="match status" value="1"/>
</dbReference>
<dbReference type="InterPro" id="IPR036388">
    <property type="entry name" value="WH-like_DNA-bd_sf"/>
</dbReference>
<name>A0A2S6ZCF2_9XANT</name>
<evidence type="ECO:0000256" key="6">
    <source>
        <dbReference type="SAM" id="MobiDB-lite"/>
    </source>
</evidence>
<reference evidence="8 9" key="1">
    <citation type="submission" date="2016-08" db="EMBL/GenBank/DDBJ databases">
        <title>Evolution of the type three secretion system and type three effector repertoires in Xanthomonas.</title>
        <authorList>
            <person name="Merda D."/>
            <person name="Briand M."/>
            <person name="Bosis E."/>
            <person name="Rousseau C."/>
            <person name="Portier P."/>
            <person name="Jacques M.-A."/>
            <person name="Fischer-Le Saux M."/>
        </authorList>
    </citation>
    <scope>NUCLEOTIDE SEQUENCE [LARGE SCALE GENOMIC DNA]</scope>
    <source>
        <strain evidence="8 9">CFBP 4691</strain>
    </source>
</reference>
<keyword evidence="4" id="KW-0238">DNA-binding</keyword>
<dbReference type="InterPro" id="IPR051446">
    <property type="entry name" value="HTH_trans_reg/aminotransferase"/>
</dbReference>